<dbReference type="SMART" id="SM00935">
    <property type="entry name" value="OmpH"/>
    <property type="match status" value="1"/>
</dbReference>
<dbReference type="EMBL" id="CP070608">
    <property type="protein sequence ID" value="QSE96728.1"/>
    <property type="molecule type" value="Genomic_DNA"/>
</dbReference>
<dbReference type="InterPro" id="IPR024930">
    <property type="entry name" value="Skp_dom_sf"/>
</dbReference>
<accession>A0A974WFS6</accession>
<dbReference type="GO" id="GO:0050821">
    <property type="term" value="P:protein stabilization"/>
    <property type="evidence" value="ECO:0007669"/>
    <property type="project" value="TreeGrafter"/>
</dbReference>
<dbReference type="PANTHER" id="PTHR35089">
    <property type="entry name" value="CHAPERONE PROTEIN SKP"/>
    <property type="match status" value="1"/>
</dbReference>
<evidence type="ECO:0000313" key="4">
    <source>
        <dbReference type="EMBL" id="QSE96728.1"/>
    </source>
</evidence>
<dbReference type="GO" id="GO:0005829">
    <property type="term" value="C:cytosol"/>
    <property type="evidence" value="ECO:0007669"/>
    <property type="project" value="TreeGrafter"/>
</dbReference>
<dbReference type="KEGG" id="fuv:JR347_14150"/>
<name>A0A974WFS6_9BACT</name>
<sequence>MKNLSLVLNIVLVVAVGVLYVLHFSKPSAEAAKGNSQKNDSIDYSVVYINSDSVLVNYDYFDKIQSELQEKGAKLEKEYQSRAEGLQREVNDFQRTVNSLTIGQAKALEEDLLKKQQNLRVYQENLSQQLMREEAKMNQELYKKVTSFLKDYSAENGIDLVVKFNQGSDVLYANEGMDITKEVIEGLNAAYAKELSAPKAKTDSTKAE</sequence>
<dbReference type="Pfam" id="PF03938">
    <property type="entry name" value="OmpH"/>
    <property type="match status" value="1"/>
</dbReference>
<protein>
    <submittedName>
        <fullName evidence="4">OmpH family outer membrane protein</fullName>
    </submittedName>
</protein>
<keyword evidence="5" id="KW-1185">Reference proteome</keyword>
<reference evidence="4" key="1">
    <citation type="submission" date="2021-02" db="EMBL/GenBank/DDBJ databases">
        <title>Fulvivirga sp. S481 isolated from sea water.</title>
        <authorList>
            <person name="Bae S.S."/>
            <person name="Baek K."/>
        </authorList>
    </citation>
    <scope>NUCLEOTIDE SEQUENCE</scope>
    <source>
        <strain evidence="4">S481</strain>
    </source>
</reference>
<dbReference type="Proteomes" id="UP000662783">
    <property type="component" value="Chromosome"/>
</dbReference>
<keyword evidence="2" id="KW-0732">Signal</keyword>
<gene>
    <name evidence="4" type="ORF">JR347_14150</name>
</gene>
<evidence type="ECO:0000313" key="5">
    <source>
        <dbReference type="Proteomes" id="UP000662783"/>
    </source>
</evidence>
<dbReference type="PANTHER" id="PTHR35089:SF1">
    <property type="entry name" value="CHAPERONE PROTEIN SKP"/>
    <property type="match status" value="1"/>
</dbReference>
<proteinExistence type="inferred from homology"/>
<keyword evidence="3" id="KW-0175">Coiled coil</keyword>
<evidence type="ECO:0000256" key="3">
    <source>
        <dbReference type="SAM" id="Coils"/>
    </source>
</evidence>
<dbReference type="AlphaFoldDB" id="A0A974WFS6"/>
<dbReference type="SUPFAM" id="SSF111384">
    <property type="entry name" value="OmpH-like"/>
    <property type="match status" value="1"/>
</dbReference>
<dbReference type="GO" id="GO:0051082">
    <property type="term" value="F:unfolded protein binding"/>
    <property type="evidence" value="ECO:0007669"/>
    <property type="project" value="InterPro"/>
</dbReference>
<evidence type="ECO:0000256" key="2">
    <source>
        <dbReference type="ARBA" id="ARBA00022729"/>
    </source>
</evidence>
<dbReference type="Gene3D" id="3.30.910.20">
    <property type="entry name" value="Skp domain"/>
    <property type="match status" value="1"/>
</dbReference>
<dbReference type="RefSeq" id="WP_205721242.1">
    <property type="nucleotide sequence ID" value="NZ_CP070608.1"/>
</dbReference>
<dbReference type="InterPro" id="IPR005632">
    <property type="entry name" value="Chaperone_Skp"/>
</dbReference>
<comment type="similarity">
    <text evidence="1">Belongs to the Skp family.</text>
</comment>
<organism evidence="4 5">
    <name type="scientific">Fulvivirga lutea</name>
    <dbReference type="NCBI Taxonomy" id="2810512"/>
    <lineage>
        <taxon>Bacteria</taxon>
        <taxon>Pseudomonadati</taxon>
        <taxon>Bacteroidota</taxon>
        <taxon>Cytophagia</taxon>
        <taxon>Cytophagales</taxon>
        <taxon>Fulvivirgaceae</taxon>
        <taxon>Fulvivirga</taxon>
    </lineage>
</organism>
<feature type="coiled-coil region" evidence="3">
    <location>
        <begin position="76"/>
        <end position="125"/>
    </location>
</feature>
<evidence type="ECO:0000256" key="1">
    <source>
        <dbReference type="ARBA" id="ARBA00009091"/>
    </source>
</evidence>